<organism evidence="3 4">
    <name type="scientific">Phytophthora megakarya</name>
    <dbReference type="NCBI Taxonomy" id="4795"/>
    <lineage>
        <taxon>Eukaryota</taxon>
        <taxon>Sar</taxon>
        <taxon>Stramenopiles</taxon>
        <taxon>Oomycota</taxon>
        <taxon>Peronosporomycetes</taxon>
        <taxon>Peronosporales</taxon>
        <taxon>Peronosporaceae</taxon>
        <taxon>Phytophthora</taxon>
    </lineage>
</organism>
<dbReference type="Proteomes" id="UP000198211">
    <property type="component" value="Unassembled WGS sequence"/>
</dbReference>
<dbReference type="InterPro" id="IPR051320">
    <property type="entry name" value="Viral_Replic_Matur_Polypro"/>
</dbReference>
<dbReference type="PANTHER" id="PTHR33064:SF37">
    <property type="entry name" value="RIBONUCLEASE H"/>
    <property type="match status" value="1"/>
</dbReference>
<dbReference type="InterPro" id="IPR043128">
    <property type="entry name" value="Rev_trsase/Diguanyl_cyclase"/>
</dbReference>
<dbReference type="EMBL" id="NBNE01002123">
    <property type="protein sequence ID" value="OWZ11445.1"/>
    <property type="molecule type" value="Genomic_DNA"/>
</dbReference>
<evidence type="ECO:0000313" key="3">
    <source>
        <dbReference type="EMBL" id="OWZ11445.1"/>
    </source>
</evidence>
<dbReference type="InterPro" id="IPR000477">
    <property type="entry name" value="RT_dom"/>
</dbReference>
<feature type="region of interest" description="Disordered" evidence="1">
    <location>
        <begin position="116"/>
        <end position="138"/>
    </location>
</feature>
<sequence length="572" mass="65006">MSMSGSNVTAWVVDYFKRFQMIVADNGLTECFSHERGAQQKCKRLILSLKPPALNQEVKQRIRNIHADAKKNSKALFTLVVEKATELERQFIRLKLQKQEASGREEKPKVKLFVEKVDSKPTTKPDAKPKPANLPIPPPGPCPKCSELHWLRECPSATEAEKVELLKRFRNARTTKKAKLKRLDDLLQTTDCAVMLNGVLELPCHPDSGSDFTAIGRSHWDQLTSWIRRVTLGTSALRYRTKRLVTATLKAKWQVQIHTAAGPVEPMELVDVLVVDVDDGELLVGNNLLTTLGIDVDRRLEQLACRDDAGPAGDPIQLDDDMPVHVGEPFSINGDHDIFFAVEQLIDRAVDCRLPQVENYVHASDIWRLDLRADPPANVPLLEVQLREGNRPAKCKPTKNPHTYTSSYNTKSQWSISVLLVKKSAELMDLRKTVDYRTMNALTDIMVAVMPIISLVSENAHGMNHFDIFDFINCFRQLPLDELCQELFSYMTDEKIFNPRRVPQGCADAAINFQKTMEARFTSLLYQHLLIWIDYLSLYAEDIETYLEKLDEPFSLLFLLMDHFGLNISAKK</sequence>
<dbReference type="PROSITE" id="PS50878">
    <property type="entry name" value="RT_POL"/>
    <property type="match status" value="1"/>
</dbReference>
<dbReference type="InterPro" id="IPR043502">
    <property type="entry name" value="DNA/RNA_pol_sf"/>
</dbReference>
<evidence type="ECO:0000313" key="4">
    <source>
        <dbReference type="Proteomes" id="UP000198211"/>
    </source>
</evidence>
<dbReference type="SUPFAM" id="SSF56672">
    <property type="entry name" value="DNA/RNA polymerases"/>
    <property type="match status" value="1"/>
</dbReference>
<feature type="domain" description="Reverse transcriptase" evidence="2">
    <location>
        <begin position="402"/>
        <end position="572"/>
    </location>
</feature>
<protein>
    <recommendedName>
        <fullName evidence="2">Reverse transcriptase domain-containing protein</fullName>
    </recommendedName>
</protein>
<dbReference type="Gene3D" id="3.30.70.270">
    <property type="match status" value="1"/>
</dbReference>
<name>A0A225W1J5_9STRA</name>
<dbReference type="Gene3D" id="3.10.10.10">
    <property type="entry name" value="HIV Type 1 Reverse Transcriptase, subunit A, domain 1"/>
    <property type="match status" value="1"/>
</dbReference>
<feature type="compositionally biased region" description="Basic and acidic residues" evidence="1">
    <location>
        <begin position="116"/>
        <end position="129"/>
    </location>
</feature>
<evidence type="ECO:0000256" key="1">
    <source>
        <dbReference type="SAM" id="MobiDB-lite"/>
    </source>
</evidence>
<keyword evidence="4" id="KW-1185">Reference proteome</keyword>
<proteinExistence type="predicted"/>
<evidence type="ECO:0000259" key="2">
    <source>
        <dbReference type="PROSITE" id="PS50878"/>
    </source>
</evidence>
<dbReference type="PANTHER" id="PTHR33064">
    <property type="entry name" value="POL PROTEIN"/>
    <property type="match status" value="1"/>
</dbReference>
<reference evidence="4" key="1">
    <citation type="submission" date="2017-03" db="EMBL/GenBank/DDBJ databases">
        <title>Phytopthora megakarya and P. palmivora, two closely related causual agents of cacao black pod achieved similar genome size and gene model numbers by different mechanisms.</title>
        <authorList>
            <person name="Ali S."/>
            <person name="Shao J."/>
            <person name="Larry D.J."/>
            <person name="Kronmiller B."/>
            <person name="Shen D."/>
            <person name="Strem M.D."/>
            <person name="Melnick R.L."/>
            <person name="Guiltinan M.J."/>
            <person name="Tyler B.M."/>
            <person name="Meinhardt L.W."/>
            <person name="Bailey B.A."/>
        </authorList>
    </citation>
    <scope>NUCLEOTIDE SEQUENCE [LARGE SCALE GENOMIC DNA]</scope>
    <source>
        <strain evidence="4">zdho120</strain>
    </source>
</reference>
<comment type="caution">
    <text evidence="3">The sequence shown here is derived from an EMBL/GenBank/DDBJ whole genome shotgun (WGS) entry which is preliminary data.</text>
</comment>
<accession>A0A225W1J5</accession>
<dbReference type="AlphaFoldDB" id="A0A225W1J5"/>
<dbReference type="Pfam" id="PF00078">
    <property type="entry name" value="RVT_1"/>
    <property type="match status" value="1"/>
</dbReference>
<gene>
    <name evidence="3" type="ORF">PHMEG_00015531</name>
</gene>